<evidence type="ECO:0000313" key="2">
    <source>
        <dbReference type="EMBL" id="CEG56276.1"/>
    </source>
</evidence>
<dbReference type="STRING" id="1212491.LFA_0828"/>
<proteinExistence type="predicted"/>
<evidence type="ECO:0000313" key="3">
    <source>
        <dbReference type="Proteomes" id="UP000032430"/>
    </source>
</evidence>
<dbReference type="Proteomes" id="UP000032430">
    <property type="component" value="Chromosome I"/>
</dbReference>
<sequence>MKKYEMGIILMVVFNLVACGRSKNPDYYILNPIPLSKTSTNIYHNLRIGIDKISVPAYIEKPQLIINYTPHRMQLEEDEQWIEGLDKNIARVIVTNLSTLLPGAIVNTSPWEIIFKPNYHLEINISQFTIDVSGNSVLRADYTIYQDEHLIGKHNFYTVQKIPVVNTENLVISMNSNLNHLTQDIARYFKHNHKNA</sequence>
<dbReference type="AlphaFoldDB" id="A0A098G2R4"/>
<gene>
    <name evidence="2" type="ORF">LFA_0828</name>
</gene>
<name>A0A098G2R4_9GAMM</name>
<dbReference type="SUPFAM" id="SSF159594">
    <property type="entry name" value="XCC0632-like"/>
    <property type="match status" value="1"/>
</dbReference>
<dbReference type="KEGG" id="lfa:LFA_0828"/>
<dbReference type="RefSeq" id="WP_231865902.1">
    <property type="nucleotide sequence ID" value="NZ_LN614827.1"/>
</dbReference>
<evidence type="ECO:0000259" key="1">
    <source>
        <dbReference type="Pfam" id="PF03886"/>
    </source>
</evidence>
<protein>
    <recommendedName>
        <fullName evidence="1">ABC-type transport auxiliary lipoprotein component domain-containing protein</fullName>
    </recommendedName>
</protein>
<dbReference type="InterPro" id="IPR005586">
    <property type="entry name" value="ABC_trans_aux"/>
</dbReference>
<feature type="domain" description="ABC-type transport auxiliary lipoprotein component" evidence="1">
    <location>
        <begin position="28"/>
        <end position="186"/>
    </location>
</feature>
<accession>A0A098G2R4</accession>
<organism evidence="2 3">
    <name type="scientific">Legionella fallonii LLAP-10</name>
    <dbReference type="NCBI Taxonomy" id="1212491"/>
    <lineage>
        <taxon>Bacteria</taxon>
        <taxon>Pseudomonadati</taxon>
        <taxon>Pseudomonadota</taxon>
        <taxon>Gammaproteobacteria</taxon>
        <taxon>Legionellales</taxon>
        <taxon>Legionellaceae</taxon>
        <taxon>Legionella</taxon>
    </lineage>
</organism>
<dbReference type="Gene3D" id="3.40.50.10610">
    <property type="entry name" value="ABC-type transport auxiliary lipoprotein component"/>
    <property type="match status" value="1"/>
</dbReference>
<keyword evidence="3" id="KW-1185">Reference proteome</keyword>
<dbReference type="Pfam" id="PF03886">
    <property type="entry name" value="ABC_trans_aux"/>
    <property type="match status" value="1"/>
</dbReference>
<dbReference type="EMBL" id="LN614827">
    <property type="protein sequence ID" value="CEG56276.1"/>
    <property type="molecule type" value="Genomic_DNA"/>
</dbReference>
<reference evidence="3" key="1">
    <citation type="submission" date="2014-09" db="EMBL/GenBank/DDBJ databases">
        <authorList>
            <person name="Gomez-Valero L."/>
        </authorList>
    </citation>
    <scope>NUCLEOTIDE SEQUENCE [LARGE SCALE GENOMIC DNA]</scope>
    <source>
        <strain evidence="3">ATCC700992</strain>
    </source>
</reference>
<dbReference type="HOGENOM" id="CLU_096001_2_0_6"/>